<sequence>MKENTETIIAMLEELLTVSKSRQASQSGCTNMDITSIKALIEEAGRRNHERTEAELAKFAHGIVDCLNTVNNRIDRIARGEQPDFGEIRKLLEQAVKKTGGADVRHTISETRHSFALENRWDWAVVIGIVLLMALLASALYFERRQNYDRTNNDLKYRYIRMKGEASPESISGLENLFEFNRDNGKIKQMRKDVETYEEAVRRQAALIEQARLKERAAREQEVRADTRSVHYALPWKTSGHTAVLPMPRTVPDISMHCRLRQ</sequence>
<reference evidence="3 4" key="2">
    <citation type="submission" date="2008-04" db="EMBL/GenBank/DDBJ databases">
        <authorList>
            <person name="Fulton L."/>
            <person name="Clifton S."/>
            <person name="Fulton B."/>
            <person name="Xu J."/>
            <person name="Minx P."/>
            <person name="Pepin K.H."/>
            <person name="Johnson M."/>
            <person name="Thiruvilangam P."/>
            <person name="Bhonagiri V."/>
            <person name="Nash W.E."/>
            <person name="Mardis E.R."/>
            <person name="Wilson R.K."/>
        </authorList>
    </citation>
    <scope>NUCLEOTIDE SEQUENCE [LARGE SCALE GENOMIC DNA]</scope>
    <source>
        <strain evidence="3 4">DSM 17136</strain>
    </source>
</reference>
<evidence type="ECO:0000313" key="3">
    <source>
        <dbReference type="EMBL" id="EDV01795.1"/>
    </source>
</evidence>
<keyword evidence="2" id="KW-0472">Membrane</keyword>
<keyword evidence="2" id="KW-0812">Transmembrane</keyword>
<evidence type="ECO:0000256" key="2">
    <source>
        <dbReference type="SAM" id="Phobius"/>
    </source>
</evidence>
<feature type="transmembrane region" description="Helical" evidence="2">
    <location>
        <begin position="123"/>
        <end position="142"/>
    </location>
</feature>
<proteinExistence type="predicted"/>
<feature type="coiled-coil region" evidence="1">
    <location>
        <begin position="187"/>
        <end position="214"/>
    </location>
</feature>
<name>B3JH51_9BACT</name>
<organism evidence="3 4">
    <name type="scientific">Phocaeicola coprocola DSM 17136</name>
    <dbReference type="NCBI Taxonomy" id="470145"/>
    <lineage>
        <taxon>Bacteria</taxon>
        <taxon>Pseudomonadati</taxon>
        <taxon>Bacteroidota</taxon>
        <taxon>Bacteroidia</taxon>
        <taxon>Bacteroidales</taxon>
        <taxon>Bacteroidaceae</taxon>
        <taxon>Phocaeicola</taxon>
    </lineage>
</organism>
<evidence type="ECO:0000313" key="4">
    <source>
        <dbReference type="Proteomes" id="UP000003146"/>
    </source>
</evidence>
<gene>
    <name evidence="3" type="ORF">BACCOP_01207</name>
</gene>
<keyword evidence="2" id="KW-1133">Transmembrane helix</keyword>
<dbReference type="STRING" id="470145.BACCOP_01207"/>
<reference evidence="3 4" key="1">
    <citation type="submission" date="2008-04" db="EMBL/GenBank/DDBJ databases">
        <title>Draft genome sequence of Bacteroides coprocola (DSM 17136).</title>
        <authorList>
            <person name="Sudarsanam P."/>
            <person name="Ley R."/>
            <person name="Guruge J."/>
            <person name="Turnbaugh P.J."/>
            <person name="Mahowald M."/>
            <person name="Liep D."/>
            <person name="Gordon J."/>
        </authorList>
    </citation>
    <scope>NUCLEOTIDE SEQUENCE [LARGE SCALE GENOMIC DNA]</scope>
    <source>
        <strain evidence="3 4">DSM 17136</strain>
    </source>
</reference>
<dbReference type="eggNOG" id="ENOG502ZK6A">
    <property type="taxonomic scope" value="Bacteria"/>
</dbReference>
<dbReference type="Proteomes" id="UP000003146">
    <property type="component" value="Unassembled WGS sequence"/>
</dbReference>
<accession>B3JH51</accession>
<keyword evidence="1" id="KW-0175">Coiled coil</keyword>
<comment type="caution">
    <text evidence="3">The sequence shown here is derived from an EMBL/GenBank/DDBJ whole genome shotgun (WGS) entry which is preliminary data.</text>
</comment>
<dbReference type="OrthoDB" id="1123297at2"/>
<protein>
    <submittedName>
        <fullName evidence="3">Uncharacterized protein</fullName>
    </submittedName>
</protein>
<dbReference type="EMBL" id="ABIY02000071">
    <property type="protein sequence ID" value="EDV01795.1"/>
    <property type="molecule type" value="Genomic_DNA"/>
</dbReference>
<evidence type="ECO:0000256" key="1">
    <source>
        <dbReference type="SAM" id="Coils"/>
    </source>
</evidence>
<dbReference type="AlphaFoldDB" id="B3JH51"/>
<dbReference type="RefSeq" id="WP_007565133.1">
    <property type="nucleotide sequence ID" value="NZ_DS981430.1"/>
</dbReference>
<dbReference type="HOGENOM" id="CLU_1105391_0_0_10"/>